<proteinExistence type="predicted"/>
<gene>
    <name evidence="1" type="ORF">M404DRAFT_20517</name>
</gene>
<protein>
    <submittedName>
        <fullName evidence="1">Uncharacterized protein</fullName>
    </submittedName>
</protein>
<accession>A0A0C3KN29</accession>
<dbReference type="OrthoDB" id="10050244at2759"/>
<organism evidence="1 2">
    <name type="scientific">Pisolithus tinctorius Marx 270</name>
    <dbReference type="NCBI Taxonomy" id="870435"/>
    <lineage>
        <taxon>Eukaryota</taxon>
        <taxon>Fungi</taxon>
        <taxon>Dikarya</taxon>
        <taxon>Basidiomycota</taxon>
        <taxon>Agaricomycotina</taxon>
        <taxon>Agaricomycetes</taxon>
        <taxon>Agaricomycetidae</taxon>
        <taxon>Boletales</taxon>
        <taxon>Sclerodermatineae</taxon>
        <taxon>Pisolithaceae</taxon>
        <taxon>Pisolithus</taxon>
    </lineage>
</organism>
<dbReference type="Proteomes" id="UP000054217">
    <property type="component" value="Unassembled WGS sequence"/>
</dbReference>
<keyword evidence="2" id="KW-1185">Reference proteome</keyword>
<reference evidence="2" key="2">
    <citation type="submission" date="2015-01" db="EMBL/GenBank/DDBJ databases">
        <title>Evolutionary Origins and Diversification of the Mycorrhizal Mutualists.</title>
        <authorList>
            <consortium name="DOE Joint Genome Institute"/>
            <consortium name="Mycorrhizal Genomics Consortium"/>
            <person name="Kohler A."/>
            <person name="Kuo A."/>
            <person name="Nagy L.G."/>
            <person name="Floudas D."/>
            <person name="Copeland A."/>
            <person name="Barry K.W."/>
            <person name="Cichocki N."/>
            <person name="Veneault-Fourrey C."/>
            <person name="LaButti K."/>
            <person name="Lindquist E.A."/>
            <person name="Lipzen A."/>
            <person name="Lundell T."/>
            <person name="Morin E."/>
            <person name="Murat C."/>
            <person name="Riley R."/>
            <person name="Ohm R."/>
            <person name="Sun H."/>
            <person name="Tunlid A."/>
            <person name="Henrissat B."/>
            <person name="Grigoriev I.V."/>
            <person name="Hibbett D.S."/>
            <person name="Martin F."/>
        </authorList>
    </citation>
    <scope>NUCLEOTIDE SEQUENCE [LARGE SCALE GENOMIC DNA]</scope>
    <source>
        <strain evidence="2">Marx 270</strain>
    </source>
</reference>
<evidence type="ECO:0000313" key="2">
    <source>
        <dbReference type="Proteomes" id="UP000054217"/>
    </source>
</evidence>
<dbReference type="AlphaFoldDB" id="A0A0C3KN29"/>
<evidence type="ECO:0000313" key="1">
    <source>
        <dbReference type="EMBL" id="KIO10997.1"/>
    </source>
</evidence>
<name>A0A0C3KN29_PISTI</name>
<sequence length="51" mass="5871">MQMLVAKVVPVKIDSKTLKEAVNDTMRDWDVNLATTHFLIRSLMIPIQMPM</sequence>
<dbReference type="InterPro" id="IPR036052">
    <property type="entry name" value="TrpB-like_PALP_sf"/>
</dbReference>
<dbReference type="HOGENOM" id="CLU_3107403_0_0_1"/>
<reference evidence="1 2" key="1">
    <citation type="submission" date="2014-04" db="EMBL/GenBank/DDBJ databases">
        <authorList>
            <consortium name="DOE Joint Genome Institute"/>
            <person name="Kuo A."/>
            <person name="Kohler A."/>
            <person name="Costa M.D."/>
            <person name="Nagy L.G."/>
            <person name="Floudas D."/>
            <person name="Copeland A."/>
            <person name="Barry K.W."/>
            <person name="Cichocki N."/>
            <person name="Veneault-Fourrey C."/>
            <person name="LaButti K."/>
            <person name="Lindquist E.A."/>
            <person name="Lipzen A."/>
            <person name="Lundell T."/>
            <person name="Morin E."/>
            <person name="Murat C."/>
            <person name="Sun H."/>
            <person name="Tunlid A."/>
            <person name="Henrissat B."/>
            <person name="Grigoriev I.V."/>
            <person name="Hibbett D.S."/>
            <person name="Martin F."/>
            <person name="Nordberg H.P."/>
            <person name="Cantor M.N."/>
            <person name="Hua S.X."/>
        </authorList>
    </citation>
    <scope>NUCLEOTIDE SEQUENCE [LARGE SCALE GENOMIC DNA]</scope>
    <source>
        <strain evidence="1 2">Marx 270</strain>
    </source>
</reference>
<dbReference type="Gene3D" id="3.40.50.1100">
    <property type="match status" value="1"/>
</dbReference>
<dbReference type="EMBL" id="KN831950">
    <property type="protein sequence ID" value="KIO10997.1"/>
    <property type="molecule type" value="Genomic_DNA"/>
</dbReference>
<dbReference type="InParanoid" id="A0A0C3KN29"/>